<evidence type="ECO:0000313" key="2">
    <source>
        <dbReference type="EMBL" id="WAZ26420.1"/>
    </source>
</evidence>
<protein>
    <submittedName>
        <fullName evidence="2">Uncharacterized protein</fullName>
    </submittedName>
</protein>
<sequence length="43" mass="4595">MACQQAKDDLGMPPQRASGQHRPGGDLNAETLVELAGKECDQQ</sequence>
<organism evidence="2 3">
    <name type="scientific">Streptomyces cinnabarinus</name>
    <dbReference type="NCBI Taxonomy" id="67287"/>
    <lineage>
        <taxon>Bacteria</taxon>
        <taxon>Bacillati</taxon>
        <taxon>Actinomycetota</taxon>
        <taxon>Actinomycetes</taxon>
        <taxon>Kitasatosporales</taxon>
        <taxon>Streptomycetaceae</taxon>
        <taxon>Streptomyces</taxon>
    </lineage>
</organism>
<feature type="region of interest" description="Disordered" evidence="1">
    <location>
        <begin position="1"/>
        <end position="27"/>
    </location>
</feature>
<feature type="compositionally biased region" description="Basic and acidic residues" evidence="1">
    <location>
        <begin position="1"/>
        <end position="10"/>
    </location>
</feature>
<name>A0ABY7KS53_9ACTN</name>
<accession>A0ABY7KS53</accession>
<dbReference type="Proteomes" id="UP001164439">
    <property type="component" value="Chromosome"/>
</dbReference>
<proteinExistence type="predicted"/>
<keyword evidence="3" id="KW-1185">Reference proteome</keyword>
<evidence type="ECO:0000256" key="1">
    <source>
        <dbReference type="SAM" id="MobiDB-lite"/>
    </source>
</evidence>
<dbReference type="EMBL" id="CP114413">
    <property type="protein sequence ID" value="WAZ26420.1"/>
    <property type="molecule type" value="Genomic_DNA"/>
</dbReference>
<gene>
    <name evidence="2" type="ORF">STRCI_007990</name>
</gene>
<evidence type="ECO:0000313" key="3">
    <source>
        <dbReference type="Proteomes" id="UP001164439"/>
    </source>
</evidence>
<reference evidence="2" key="1">
    <citation type="submission" date="2022-12" db="EMBL/GenBank/DDBJ databases">
        <authorList>
            <person name="Ruckert C."/>
            <person name="Busche T."/>
            <person name="Kalinowski J."/>
            <person name="Wittmann C."/>
        </authorList>
    </citation>
    <scope>NUCLEOTIDE SEQUENCE</scope>
    <source>
        <strain evidence="2">DSM 40467</strain>
    </source>
</reference>